<dbReference type="RefSeq" id="WP_149402326.1">
    <property type="nucleotide sequence ID" value="NZ_BIXY01000042.1"/>
</dbReference>
<accession>A0A5A5TDT5</accession>
<dbReference type="EMBL" id="BIXY01000042">
    <property type="protein sequence ID" value="GCF09385.1"/>
    <property type="molecule type" value="Genomic_DNA"/>
</dbReference>
<gene>
    <name evidence="3" type="ORF">KDI_29490</name>
</gene>
<evidence type="ECO:0000256" key="1">
    <source>
        <dbReference type="SAM" id="Coils"/>
    </source>
</evidence>
<feature type="region of interest" description="Disordered" evidence="2">
    <location>
        <begin position="1"/>
        <end position="23"/>
    </location>
</feature>
<evidence type="ECO:0000256" key="2">
    <source>
        <dbReference type="SAM" id="MobiDB-lite"/>
    </source>
</evidence>
<organism evidence="3 4">
    <name type="scientific">Dictyobacter arantiisoli</name>
    <dbReference type="NCBI Taxonomy" id="2014874"/>
    <lineage>
        <taxon>Bacteria</taxon>
        <taxon>Bacillati</taxon>
        <taxon>Chloroflexota</taxon>
        <taxon>Ktedonobacteria</taxon>
        <taxon>Ktedonobacterales</taxon>
        <taxon>Dictyobacteraceae</taxon>
        <taxon>Dictyobacter</taxon>
    </lineage>
</organism>
<evidence type="ECO:0000313" key="3">
    <source>
        <dbReference type="EMBL" id="GCF09385.1"/>
    </source>
</evidence>
<name>A0A5A5TDT5_9CHLR</name>
<sequence>MRFPGFRDLPSASRFNDRTSGPTVDIDARLTAQLDRGAFPEAELTALRELTEKQRDDAKAKAKLYRPMETRETKRQLPERLDRALAGDYLKEIATLTINKADKAIESIKQRCENIQQEITDARTELTRLTDLYARDKFSRTPDTEELKSRISRVENNIVSLEKDYRVLEENLKAVSDIRSTEIAHLEDVFVDVANKEVYQQSITTNFERIAAWLERRQITNDNLQKNIDNVKKGQNYWMNGDEKTFFQSLNSHYMETQAPQPDKIPLFDKDLGHTYSAEHHLDDTTLATRKVTLDTQYADTTTRWDARNTTAIETTENVEKQIYVGHLSDATILRAQDVAQQLMSRPTFALQHAKRNKKTAEYLKFVIQTPRQSLPELQQKLSMKKIEPHEEAYLREAENKQDLYLVKDMGRNIAIEVFKSKMNDPIHAERLANIRRDEERCMVLHNKLYETLVQLEHDPMTQADRINEHINNLQRQSQDLLRDKVAFHNDNVETANAIQQGVRDFIHHRFYQDLITGKFRSMEQAIKSWANYGQNIGQTLATLGVGLTSTSLTNDALSKLIGNAIGSVGTHS</sequence>
<feature type="coiled-coil region" evidence="1">
    <location>
        <begin position="98"/>
        <end position="178"/>
    </location>
</feature>
<dbReference type="Proteomes" id="UP000322530">
    <property type="component" value="Unassembled WGS sequence"/>
</dbReference>
<protein>
    <submittedName>
        <fullName evidence="3">Uncharacterized protein</fullName>
    </submittedName>
</protein>
<keyword evidence="1" id="KW-0175">Coiled coil</keyword>
<dbReference type="AlphaFoldDB" id="A0A5A5TDT5"/>
<comment type="caution">
    <text evidence="3">The sequence shown here is derived from an EMBL/GenBank/DDBJ whole genome shotgun (WGS) entry which is preliminary data.</text>
</comment>
<keyword evidence="4" id="KW-1185">Reference proteome</keyword>
<proteinExistence type="predicted"/>
<evidence type="ECO:0000313" key="4">
    <source>
        <dbReference type="Proteomes" id="UP000322530"/>
    </source>
</evidence>
<reference evidence="3 4" key="1">
    <citation type="submission" date="2019-01" db="EMBL/GenBank/DDBJ databases">
        <title>Draft genome sequence of Dictyobacter sp. Uno17.</title>
        <authorList>
            <person name="Wang C.M."/>
            <person name="Zheng Y."/>
            <person name="Sakai Y."/>
            <person name="Abe K."/>
            <person name="Yokota A."/>
            <person name="Yabe S."/>
        </authorList>
    </citation>
    <scope>NUCLEOTIDE SEQUENCE [LARGE SCALE GENOMIC DNA]</scope>
    <source>
        <strain evidence="3 4">Uno17</strain>
    </source>
</reference>